<gene>
    <name evidence="2" type="ORF">M409DRAFT_57313</name>
</gene>
<dbReference type="EMBL" id="ML993608">
    <property type="protein sequence ID" value="KAF2163404.1"/>
    <property type="molecule type" value="Genomic_DNA"/>
</dbReference>
<protein>
    <submittedName>
        <fullName evidence="2">Uncharacterized protein</fullName>
    </submittedName>
</protein>
<reference evidence="2" key="1">
    <citation type="journal article" date="2020" name="Stud. Mycol.">
        <title>101 Dothideomycetes genomes: a test case for predicting lifestyles and emergence of pathogens.</title>
        <authorList>
            <person name="Haridas S."/>
            <person name="Albert R."/>
            <person name="Binder M."/>
            <person name="Bloem J."/>
            <person name="Labutti K."/>
            <person name="Salamov A."/>
            <person name="Andreopoulos B."/>
            <person name="Baker S."/>
            <person name="Barry K."/>
            <person name="Bills G."/>
            <person name="Bluhm B."/>
            <person name="Cannon C."/>
            <person name="Castanera R."/>
            <person name="Culley D."/>
            <person name="Daum C."/>
            <person name="Ezra D."/>
            <person name="Gonzalez J."/>
            <person name="Henrissat B."/>
            <person name="Kuo A."/>
            <person name="Liang C."/>
            <person name="Lipzen A."/>
            <person name="Lutzoni F."/>
            <person name="Magnuson J."/>
            <person name="Mondo S."/>
            <person name="Nolan M."/>
            <person name="Ohm R."/>
            <person name="Pangilinan J."/>
            <person name="Park H.-J."/>
            <person name="Ramirez L."/>
            <person name="Alfaro M."/>
            <person name="Sun H."/>
            <person name="Tritt A."/>
            <person name="Yoshinaga Y."/>
            <person name="Zwiers L.-H."/>
            <person name="Turgeon B."/>
            <person name="Goodwin S."/>
            <person name="Spatafora J."/>
            <person name="Crous P."/>
            <person name="Grigoriev I."/>
        </authorList>
    </citation>
    <scope>NUCLEOTIDE SEQUENCE</scope>
    <source>
        <strain evidence="2">ATCC 36951</strain>
    </source>
</reference>
<proteinExistence type="predicted"/>
<dbReference type="RefSeq" id="XP_033664293.1">
    <property type="nucleotide sequence ID" value="XM_033813593.1"/>
</dbReference>
<evidence type="ECO:0000256" key="1">
    <source>
        <dbReference type="SAM" id="SignalP"/>
    </source>
</evidence>
<dbReference type="AlphaFoldDB" id="A0A6A6C8D0"/>
<organism evidence="2 3">
    <name type="scientific">Zasmidium cellare ATCC 36951</name>
    <dbReference type="NCBI Taxonomy" id="1080233"/>
    <lineage>
        <taxon>Eukaryota</taxon>
        <taxon>Fungi</taxon>
        <taxon>Dikarya</taxon>
        <taxon>Ascomycota</taxon>
        <taxon>Pezizomycotina</taxon>
        <taxon>Dothideomycetes</taxon>
        <taxon>Dothideomycetidae</taxon>
        <taxon>Mycosphaerellales</taxon>
        <taxon>Mycosphaerellaceae</taxon>
        <taxon>Zasmidium</taxon>
    </lineage>
</organism>
<dbReference type="Proteomes" id="UP000799537">
    <property type="component" value="Unassembled WGS sequence"/>
</dbReference>
<keyword evidence="1" id="KW-0732">Signal</keyword>
<evidence type="ECO:0000313" key="3">
    <source>
        <dbReference type="Proteomes" id="UP000799537"/>
    </source>
</evidence>
<name>A0A6A6C8D0_ZASCE</name>
<feature type="chain" id="PRO_5025648192" evidence="1">
    <location>
        <begin position="20"/>
        <end position="167"/>
    </location>
</feature>
<sequence>MHLPQVLLFACAGTSLALAAPRNVLNIKPDDDFALAQRNAETANIMLIQDQIAKTGYDLESDDEKNITARELAKLSANDAQLLAAELNTYSTRNNQTELLIPAFSDQQFAAAAAQLVHVRSESQIEERQVIEALFSGFIFAIIGFISSCHQTHCLHKHHHKPHHPPS</sequence>
<feature type="signal peptide" evidence="1">
    <location>
        <begin position="1"/>
        <end position="19"/>
    </location>
</feature>
<accession>A0A6A6C8D0</accession>
<dbReference type="GeneID" id="54566865"/>
<evidence type="ECO:0000313" key="2">
    <source>
        <dbReference type="EMBL" id="KAF2163404.1"/>
    </source>
</evidence>
<keyword evidence="3" id="KW-1185">Reference proteome</keyword>